<accession>A0A3S3UPG9</accession>
<evidence type="ECO:0000313" key="1">
    <source>
        <dbReference type="EMBL" id="RWX57209.1"/>
    </source>
</evidence>
<dbReference type="AlphaFoldDB" id="A0A3S3UPG9"/>
<reference evidence="1 2" key="1">
    <citation type="submission" date="2018-11" db="EMBL/GenBank/DDBJ databases">
        <title>Photobacterium sp. BEI247 sp. nov., a marine bacterium isolated from Yongle Blue Hole in the South China Sea.</title>
        <authorList>
            <person name="Wang X."/>
        </authorList>
    </citation>
    <scope>NUCLEOTIDE SEQUENCE [LARGE SCALE GENOMIC DNA]</scope>
    <source>
        <strain evidence="2">BEI247</strain>
    </source>
</reference>
<organism evidence="1 2">
    <name type="scientific">Photobacterium chitinilyticum</name>
    <dbReference type="NCBI Taxonomy" id="2485123"/>
    <lineage>
        <taxon>Bacteria</taxon>
        <taxon>Pseudomonadati</taxon>
        <taxon>Pseudomonadota</taxon>
        <taxon>Gammaproteobacteria</taxon>
        <taxon>Vibrionales</taxon>
        <taxon>Vibrionaceae</taxon>
        <taxon>Photobacterium</taxon>
    </lineage>
</organism>
<evidence type="ECO:0000313" key="2">
    <source>
        <dbReference type="Proteomes" id="UP000287563"/>
    </source>
</evidence>
<comment type="caution">
    <text evidence="1">The sequence shown here is derived from an EMBL/GenBank/DDBJ whole genome shotgun (WGS) entry which is preliminary data.</text>
</comment>
<dbReference type="OrthoDB" id="5817161at2"/>
<sequence length="70" mass="7918">MSKTLRPRWLTCTVCDSSQIEVTTELGNDEWLYDGDIAKCLDCCATGFIETDGVDAWFEADEEQKNAQLH</sequence>
<dbReference type="RefSeq" id="WP_128782519.1">
    <property type="nucleotide sequence ID" value="NZ_RJLM01000001.1"/>
</dbReference>
<dbReference type="Proteomes" id="UP000287563">
    <property type="component" value="Unassembled WGS sequence"/>
</dbReference>
<protein>
    <submittedName>
        <fullName evidence="1">Uncharacterized protein</fullName>
    </submittedName>
</protein>
<gene>
    <name evidence="1" type="ORF">EDI28_04035</name>
</gene>
<keyword evidence="2" id="KW-1185">Reference proteome</keyword>
<name>A0A3S3UPG9_9GAMM</name>
<dbReference type="EMBL" id="RJLM01000001">
    <property type="protein sequence ID" value="RWX57209.1"/>
    <property type="molecule type" value="Genomic_DNA"/>
</dbReference>
<proteinExistence type="predicted"/>